<evidence type="ECO:0000256" key="1">
    <source>
        <dbReference type="ARBA" id="ARBA00004496"/>
    </source>
</evidence>
<evidence type="ECO:0000256" key="3">
    <source>
        <dbReference type="ARBA" id="ARBA00022490"/>
    </source>
</evidence>
<dbReference type="NCBIfam" id="TIGR01881">
    <property type="entry name" value="cas_Cmr5"/>
    <property type="match status" value="1"/>
</dbReference>
<gene>
    <name evidence="6" type="primary">cmr5</name>
    <name evidence="6" type="ORF">D6D85_07055</name>
</gene>
<dbReference type="InterPro" id="IPR023101">
    <property type="entry name" value="AF1862-like_dom_sf"/>
</dbReference>
<evidence type="ECO:0000256" key="2">
    <source>
        <dbReference type="ARBA" id="ARBA00006161"/>
    </source>
</evidence>
<evidence type="ECO:0000256" key="5">
    <source>
        <dbReference type="ARBA" id="ARBA00030001"/>
    </source>
</evidence>
<organism evidence="6 7">
    <name type="scientific">Candidatus Methanodesulfokora washburnensis</name>
    <dbReference type="NCBI Taxonomy" id="2478471"/>
    <lineage>
        <taxon>Archaea</taxon>
        <taxon>Thermoproteota</taxon>
        <taxon>Candidatus Korarchaeia</taxon>
        <taxon>Candidatus Korarchaeia incertae sedis</taxon>
        <taxon>Candidatus Methanodesulfokora</taxon>
    </lineage>
</organism>
<dbReference type="Gene3D" id="1.10.520.30">
    <property type="entry name" value="AF1862-like domain"/>
    <property type="match status" value="1"/>
</dbReference>
<reference evidence="6 7" key="1">
    <citation type="submission" date="2018-10" db="EMBL/GenBank/DDBJ databases">
        <title>Co-occurring genomic capacity for anaerobic methane metabolism and dissimilatory sulfite reduction discovered in the Korarchaeota.</title>
        <authorList>
            <person name="Mckay L.J."/>
            <person name="Dlakic M."/>
            <person name="Fields M.W."/>
            <person name="Delmont T.O."/>
            <person name="Eren A.M."/>
            <person name="Jay Z.J."/>
            <person name="Klingelsmith K.B."/>
            <person name="Rusch D.B."/>
            <person name="Inskeep W.P."/>
        </authorList>
    </citation>
    <scope>NUCLEOTIDE SEQUENCE [LARGE SCALE GENOMIC DNA]</scope>
    <source>
        <strain evidence="6 7">MDKW</strain>
    </source>
</reference>
<dbReference type="SUPFAM" id="SSF158568">
    <property type="entry name" value="AF1862-like"/>
    <property type="match status" value="1"/>
</dbReference>
<dbReference type="GO" id="GO:0005737">
    <property type="term" value="C:cytoplasm"/>
    <property type="evidence" value="ECO:0007669"/>
    <property type="project" value="UniProtKB-SubCell"/>
</dbReference>
<keyword evidence="4" id="KW-0051">Antiviral defense</keyword>
<dbReference type="RefSeq" id="WP_125671317.1">
    <property type="nucleotide sequence ID" value="NZ_RCOS01000081.1"/>
</dbReference>
<evidence type="ECO:0000313" key="7">
    <source>
        <dbReference type="Proteomes" id="UP000277582"/>
    </source>
</evidence>
<keyword evidence="3" id="KW-0963">Cytoplasm</keyword>
<comment type="similarity">
    <text evidence="2">Belongs to the CRISPR system Cmr5 family.</text>
</comment>
<dbReference type="InterPro" id="IPR010160">
    <property type="entry name" value="CRISPR-assoc_prot_Cmr5"/>
</dbReference>
<dbReference type="Proteomes" id="UP000277582">
    <property type="component" value="Unassembled WGS sequence"/>
</dbReference>
<proteinExistence type="inferred from homology"/>
<evidence type="ECO:0000256" key="4">
    <source>
        <dbReference type="ARBA" id="ARBA00023118"/>
    </source>
</evidence>
<dbReference type="AlphaFoldDB" id="A0A3R9RP18"/>
<protein>
    <recommendedName>
        <fullName evidence="5">CRISPR type III-B/RAMP module-associated protein Cmr5</fullName>
    </recommendedName>
</protein>
<comment type="subcellular location">
    <subcellularLocation>
        <location evidence="1">Cytoplasm</location>
    </subcellularLocation>
</comment>
<sequence>MKSEIILDDRKIGKIAFELLSKVKRGVEGRRELNKGIRARCRGMYSFFYYSGSLPTLAFIYSKAGEDLIKTTLTRMKEEEFIPPIVKDEDLSYAIYGSLICCFLNEIGVNTDGSLKSIIDVFGEPKDEGTYILDYQILRFAKWIRKFGESLFTGG</sequence>
<dbReference type="EMBL" id="RCOS01000081">
    <property type="protein sequence ID" value="RSN74969.1"/>
    <property type="molecule type" value="Genomic_DNA"/>
</dbReference>
<comment type="caution">
    <text evidence="6">The sequence shown here is derived from an EMBL/GenBank/DDBJ whole genome shotgun (WGS) entry which is preliminary data.</text>
</comment>
<evidence type="ECO:0000313" key="6">
    <source>
        <dbReference type="EMBL" id="RSN74969.1"/>
    </source>
</evidence>
<accession>A0A3R9RP18</accession>
<name>A0A3R9RP18_9CREN</name>
<keyword evidence="7" id="KW-1185">Reference proteome</keyword>
<dbReference type="GO" id="GO:0051607">
    <property type="term" value="P:defense response to virus"/>
    <property type="evidence" value="ECO:0007669"/>
    <property type="project" value="UniProtKB-KW"/>
</dbReference>